<gene>
    <name evidence="1" type="ORF">RchiOBHm_Chr3g0455581</name>
</gene>
<dbReference type="EMBL" id="PDCK01000041">
    <property type="protein sequence ID" value="PRQ42250.1"/>
    <property type="molecule type" value="Genomic_DNA"/>
</dbReference>
<dbReference type="Proteomes" id="UP000238479">
    <property type="component" value="Chromosome 3"/>
</dbReference>
<proteinExistence type="predicted"/>
<evidence type="ECO:0000313" key="2">
    <source>
        <dbReference type="Proteomes" id="UP000238479"/>
    </source>
</evidence>
<name>A0A2P6R751_ROSCH</name>
<keyword evidence="2" id="KW-1185">Reference proteome</keyword>
<evidence type="ECO:0000313" key="1">
    <source>
        <dbReference type="EMBL" id="PRQ42250.1"/>
    </source>
</evidence>
<accession>A0A2P6R751</accession>
<organism evidence="1 2">
    <name type="scientific">Rosa chinensis</name>
    <name type="common">China rose</name>
    <dbReference type="NCBI Taxonomy" id="74649"/>
    <lineage>
        <taxon>Eukaryota</taxon>
        <taxon>Viridiplantae</taxon>
        <taxon>Streptophyta</taxon>
        <taxon>Embryophyta</taxon>
        <taxon>Tracheophyta</taxon>
        <taxon>Spermatophyta</taxon>
        <taxon>Magnoliopsida</taxon>
        <taxon>eudicotyledons</taxon>
        <taxon>Gunneridae</taxon>
        <taxon>Pentapetalae</taxon>
        <taxon>rosids</taxon>
        <taxon>fabids</taxon>
        <taxon>Rosales</taxon>
        <taxon>Rosaceae</taxon>
        <taxon>Rosoideae</taxon>
        <taxon>Rosoideae incertae sedis</taxon>
        <taxon>Rosa</taxon>
    </lineage>
</organism>
<dbReference type="AlphaFoldDB" id="A0A2P6R751"/>
<comment type="caution">
    <text evidence="1">The sequence shown here is derived from an EMBL/GenBank/DDBJ whole genome shotgun (WGS) entry which is preliminary data.</text>
</comment>
<sequence>MASSSYRFGIELQQVEQSMIDQEVLKECVDGVGNRTPEVEAPTHHSPTLIQLFPNLSYRLPRQGVPNGRLIRIQLWPPPPPRDDYRATVRYIEYTISQLKNGIVSQQMVDSAKETVRRLRSKGYSNLNEDEAITLKDSIHFLGRLESTPSSFRRRFLKFAEDIPSRVRCLRQMQEALIDQPNLVEQERQCIAKIQNRMQARALRNQQFDEEEATVTCERAKREEEKEVLITRLEDIRRNLSYRLPRQGVPNGRLIRIQLWPPPPPRDDYRATVRYIEYTISQLKNGIVSQQMVDSAKETVRRLRSKGYSNLDEDEAITLKDSIHFLGRLESTPSSFRERFLKLAEDIPSGVCCLRQMQETLIDQPNLVEQERQCIAEIQNRMQAHALRNQQFDEEEVTVTCERAKREEEKEVLITRLEDIRRIVTETSTALSYIDGGRI</sequence>
<protein>
    <submittedName>
        <fullName evidence="1">Uncharacterized protein</fullName>
    </submittedName>
</protein>
<dbReference type="Gramene" id="PRQ42250">
    <property type="protein sequence ID" value="PRQ42250"/>
    <property type="gene ID" value="RchiOBHm_Chr3g0455581"/>
</dbReference>
<reference evidence="1 2" key="1">
    <citation type="journal article" date="2018" name="Nat. Genet.">
        <title>The Rosa genome provides new insights in the design of modern roses.</title>
        <authorList>
            <person name="Bendahmane M."/>
        </authorList>
    </citation>
    <scope>NUCLEOTIDE SEQUENCE [LARGE SCALE GENOMIC DNA]</scope>
    <source>
        <strain evidence="2">cv. Old Blush</strain>
    </source>
</reference>